<keyword evidence="7" id="KW-1185">Reference proteome</keyword>
<dbReference type="InterPro" id="IPR000792">
    <property type="entry name" value="Tscrpt_reg_LuxR_C"/>
</dbReference>
<dbReference type="Proteomes" id="UP000248827">
    <property type="component" value="Unassembled WGS sequence"/>
</dbReference>
<sequence>MHLSEKEKEVAILVAQGMKDIEIAQSLFISRRRVGEIIFSIKVKWEIISRVQIGILACHLGWVCPPVEALYDEVRQHKRELNYA</sequence>
<protein>
    <submittedName>
        <fullName evidence="4">Regulatory LuxR family protein</fullName>
    </submittedName>
</protein>
<evidence type="ECO:0000256" key="1">
    <source>
        <dbReference type="ARBA" id="ARBA00023015"/>
    </source>
</evidence>
<organism evidence="4 6">
    <name type="scientific">Paenibacillus pabuli</name>
    <dbReference type="NCBI Taxonomy" id="1472"/>
    <lineage>
        <taxon>Bacteria</taxon>
        <taxon>Bacillati</taxon>
        <taxon>Bacillota</taxon>
        <taxon>Bacilli</taxon>
        <taxon>Bacillales</taxon>
        <taxon>Paenibacillaceae</taxon>
        <taxon>Paenibacillus</taxon>
    </lineage>
</organism>
<evidence type="ECO:0000256" key="2">
    <source>
        <dbReference type="ARBA" id="ARBA00023163"/>
    </source>
</evidence>
<comment type="caution">
    <text evidence="4">The sequence shown here is derived from an EMBL/GenBank/DDBJ whole genome shotgun (WGS) entry which is preliminary data.</text>
</comment>
<dbReference type="Proteomes" id="UP000247078">
    <property type="component" value="Unassembled WGS sequence"/>
</dbReference>
<evidence type="ECO:0000313" key="6">
    <source>
        <dbReference type="Proteomes" id="UP000247078"/>
    </source>
</evidence>
<reference evidence="4 6" key="1">
    <citation type="submission" date="2018-05" db="EMBL/GenBank/DDBJ databases">
        <title>Freshwater and sediment microbial communities from various areas in North America, analyzing microbe dynamics in response to fracking.</title>
        <authorList>
            <person name="Lamendella R."/>
        </authorList>
    </citation>
    <scope>NUCLEOTIDE SEQUENCE [LARGE SCALE GENOMIC DNA]</scope>
    <source>
        <strain evidence="4 6">DB-3</strain>
        <strain evidence="5 7">NG-13</strain>
    </source>
</reference>
<dbReference type="InterPro" id="IPR036388">
    <property type="entry name" value="WH-like_DNA-bd_sf"/>
</dbReference>
<dbReference type="EMBL" id="QLLI01000007">
    <property type="protein sequence ID" value="RAI94654.1"/>
    <property type="molecule type" value="Genomic_DNA"/>
</dbReference>
<dbReference type="Pfam" id="PF00196">
    <property type="entry name" value="GerE"/>
    <property type="match status" value="1"/>
</dbReference>
<keyword evidence="1" id="KW-0805">Transcription regulation</keyword>
<gene>
    <name evidence="5" type="ORF">DET54_107191</name>
    <name evidence="4" type="ORF">DET56_104252</name>
</gene>
<keyword evidence="2" id="KW-0804">Transcription</keyword>
<dbReference type="AlphaFoldDB" id="A0A855YA97"/>
<dbReference type="GO" id="GO:0006355">
    <property type="term" value="P:regulation of DNA-templated transcription"/>
    <property type="evidence" value="ECO:0007669"/>
    <property type="project" value="InterPro"/>
</dbReference>
<dbReference type="SUPFAM" id="SSF46894">
    <property type="entry name" value="C-terminal effector domain of the bipartite response regulators"/>
    <property type="match status" value="1"/>
</dbReference>
<dbReference type="InterPro" id="IPR016032">
    <property type="entry name" value="Sig_transdc_resp-reg_C-effctor"/>
</dbReference>
<proteinExistence type="predicted"/>
<evidence type="ECO:0000259" key="3">
    <source>
        <dbReference type="PROSITE" id="PS50043"/>
    </source>
</evidence>
<evidence type="ECO:0000313" key="5">
    <source>
        <dbReference type="EMBL" id="RAI94654.1"/>
    </source>
</evidence>
<evidence type="ECO:0000313" key="4">
    <source>
        <dbReference type="EMBL" id="PWW42195.1"/>
    </source>
</evidence>
<name>A0A855YA97_9BACL</name>
<evidence type="ECO:0000313" key="7">
    <source>
        <dbReference type="Proteomes" id="UP000248827"/>
    </source>
</evidence>
<accession>A0A855YA97</accession>
<dbReference type="SMART" id="SM00421">
    <property type="entry name" value="HTH_LUXR"/>
    <property type="match status" value="1"/>
</dbReference>
<dbReference type="EMBL" id="QGTZ01000004">
    <property type="protein sequence ID" value="PWW42195.1"/>
    <property type="molecule type" value="Genomic_DNA"/>
</dbReference>
<dbReference type="PROSITE" id="PS50043">
    <property type="entry name" value="HTH_LUXR_2"/>
    <property type="match status" value="1"/>
</dbReference>
<feature type="domain" description="HTH luxR-type" evidence="3">
    <location>
        <begin position="1"/>
        <end position="61"/>
    </location>
</feature>
<dbReference type="Gene3D" id="1.10.10.10">
    <property type="entry name" value="Winged helix-like DNA-binding domain superfamily/Winged helix DNA-binding domain"/>
    <property type="match status" value="1"/>
</dbReference>
<dbReference type="GO" id="GO:0003677">
    <property type="term" value="F:DNA binding"/>
    <property type="evidence" value="ECO:0007669"/>
    <property type="project" value="InterPro"/>
</dbReference>
<dbReference type="PRINTS" id="PR00038">
    <property type="entry name" value="HTHLUXR"/>
</dbReference>